<protein>
    <submittedName>
        <fullName evidence="2">Uncharacterized protein</fullName>
    </submittedName>
</protein>
<feature type="compositionally biased region" description="Low complexity" evidence="1">
    <location>
        <begin position="113"/>
        <end position="135"/>
    </location>
</feature>
<feature type="region of interest" description="Disordered" evidence="1">
    <location>
        <begin position="211"/>
        <end position="240"/>
    </location>
</feature>
<keyword evidence="3" id="KW-1185">Reference proteome</keyword>
<feature type="compositionally biased region" description="Low complexity" evidence="1">
    <location>
        <begin position="61"/>
        <end position="94"/>
    </location>
</feature>
<accession>A0A0C3RVT0</accession>
<evidence type="ECO:0000256" key="1">
    <source>
        <dbReference type="SAM" id="MobiDB-lite"/>
    </source>
</evidence>
<proteinExistence type="predicted"/>
<sequence>MCETREREGERAGACRGGGGRFECERWGGRYNVTGDRAYWYKGWREAIGRPRAATATQTCAPASPAGGRARPTPGARARSSSAAAAGSTPTGVRTTRHAGTRARGPCAPPAAAPSASPQGAPPTAAQTRPAAGRTGPATRACTGAPGGIWAAHAGTPEEPLPAQSWVCRSGSYCGGGVGAESWRSERSEKDDDERREDELARTWWWSGWRKMSSQTTEQKEDPSCGGSASGPSRTASRGRTWVFRSQWRHQSRSMFGGGHVLWRRRSQAT</sequence>
<dbReference type="Proteomes" id="UP000053257">
    <property type="component" value="Unassembled WGS sequence"/>
</dbReference>
<dbReference type="HOGENOM" id="CLU_1030998_0_0_1"/>
<feature type="region of interest" description="Disordered" evidence="1">
    <location>
        <begin position="176"/>
        <end position="198"/>
    </location>
</feature>
<organism evidence="2 3">
    <name type="scientific">Phlebiopsis gigantea (strain 11061_1 CR5-6)</name>
    <name type="common">White-rot fungus</name>
    <name type="synonym">Peniophora gigantea</name>
    <dbReference type="NCBI Taxonomy" id="745531"/>
    <lineage>
        <taxon>Eukaryota</taxon>
        <taxon>Fungi</taxon>
        <taxon>Dikarya</taxon>
        <taxon>Basidiomycota</taxon>
        <taxon>Agaricomycotina</taxon>
        <taxon>Agaricomycetes</taxon>
        <taxon>Polyporales</taxon>
        <taxon>Phanerochaetaceae</taxon>
        <taxon>Phlebiopsis</taxon>
    </lineage>
</organism>
<dbReference type="AlphaFoldDB" id="A0A0C3RVT0"/>
<evidence type="ECO:0000313" key="3">
    <source>
        <dbReference type="Proteomes" id="UP000053257"/>
    </source>
</evidence>
<dbReference type="EMBL" id="KN840542">
    <property type="protein sequence ID" value="KIP05486.1"/>
    <property type="molecule type" value="Genomic_DNA"/>
</dbReference>
<name>A0A0C3RVT0_PHLG1</name>
<feature type="region of interest" description="Disordered" evidence="1">
    <location>
        <begin position="53"/>
        <end position="144"/>
    </location>
</feature>
<gene>
    <name evidence="2" type="ORF">PHLGIDRAFT_149961</name>
</gene>
<reference evidence="2 3" key="1">
    <citation type="journal article" date="2014" name="PLoS Genet.">
        <title>Analysis of the Phlebiopsis gigantea genome, transcriptome and secretome provides insight into its pioneer colonization strategies of wood.</title>
        <authorList>
            <person name="Hori C."/>
            <person name="Ishida T."/>
            <person name="Igarashi K."/>
            <person name="Samejima M."/>
            <person name="Suzuki H."/>
            <person name="Master E."/>
            <person name="Ferreira P."/>
            <person name="Ruiz-Duenas F.J."/>
            <person name="Held B."/>
            <person name="Canessa P."/>
            <person name="Larrondo L.F."/>
            <person name="Schmoll M."/>
            <person name="Druzhinina I.S."/>
            <person name="Kubicek C.P."/>
            <person name="Gaskell J.A."/>
            <person name="Kersten P."/>
            <person name="St John F."/>
            <person name="Glasner J."/>
            <person name="Sabat G."/>
            <person name="Splinter BonDurant S."/>
            <person name="Syed K."/>
            <person name="Yadav J."/>
            <person name="Mgbeahuruike A.C."/>
            <person name="Kovalchuk A."/>
            <person name="Asiegbu F.O."/>
            <person name="Lackner G."/>
            <person name="Hoffmeister D."/>
            <person name="Rencoret J."/>
            <person name="Gutierrez A."/>
            <person name="Sun H."/>
            <person name="Lindquist E."/>
            <person name="Barry K."/>
            <person name="Riley R."/>
            <person name="Grigoriev I.V."/>
            <person name="Henrissat B."/>
            <person name="Kues U."/>
            <person name="Berka R.M."/>
            <person name="Martinez A.T."/>
            <person name="Covert S.F."/>
            <person name="Blanchette R.A."/>
            <person name="Cullen D."/>
        </authorList>
    </citation>
    <scope>NUCLEOTIDE SEQUENCE [LARGE SCALE GENOMIC DNA]</scope>
    <source>
        <strain evidence="2 3">11061_1 CR5-6</strain>
    </source>
</reference>
<evidence type="ECO:0000313" key="2">
    <source>
        <dbReference type="EMBL" id="KIP05486.1"/>
    </source>
</evidence>